<keyword evidence="4" id="KW-1185">Reference proteome</keyword>
<proteinExistence type="predicted"/>
<protein>
    <submittedName>
        <fullName evidence="3">Uncharacterized protein</fullName>
    </submittedName>
</protein>
<name>A0ABU8D6X3_9GAMM</name>
<evidence type="ECO:0000256" key="1">
    <source>
        <dbReference type="SAM" id="MobiDB-lite"/>
    </source>
</evidence>
<evidence type="ECO:0000313" key="3">
    <source>
        <dbReference type="EMBL" id="MEI2456775.1"/>
    </source>
</evidence>
<keyword evidence="2" id="KW-0732">Signal</keyword>
<feature type="region of interest" description="Disordered" evidence="1">
    <location>
        <begin position="98"/>
        <end position="120"/>
    </location>
</feature>
<comment type="caution">
    <text evidence="3">The sequence shown here is derived from an EMBL/GenBank/DDBJ whole genome shotgun (WGS) entry which is preliminary data.</text>
</comment>
<feature type="signal peptide" evidence="2">
    <location>
        <begin position="1"/>
        <end position="26"/>
    </location>
</feature>
<gene>
    <name evidence="3" type="ORF">V2J18_19140</name>
</gene>
<dbReference type="EMBL" id="JBANDL010000002">
    <property type="protein sequence ID" value="MEI2456775.1"/>
    <property type="molecule type" value="Genomic_DNA"/>
</dbReference>
<dbReference type="Proteomes" id="UP001387215">
    <property type="component" value="Unassembled WGS sequence"/>
</dbReference>
<evidence type="ECO:0000256" key="2">
    <source>
        <dbReference type="SAM" id="SignalP"/>
    </source>
</evidence>
<evidence type="ECO:0000313" key="4">
    <source>
        <dbReference type="Proteomes" id="UP001387215"/>
    </source>
</evidence>
<organism evidence="3 4">
    <name type="scientific">Lysobacter firmicutimachus</name>
    <dbReference type="NCBI Taxonomy" id="1792846"/>
    <lineage>
        <taxon>Bacteria</taxon>
        <taxon>Pseudomonadati</taxon>
        <taxon>Pseudomonadota</taxon>
        <taxon>Gammaproteobacteria</taxon>
        <taxon>Lysobacterales</taxon>
        <taxon>Lysobacteraceae</taxon>
        <taxon>Lysobacter</taxon>
    </lineage>
</organism>
<accession>A0ABU8D6X3</accession>
<feature type="chain" id="PRO_5047535417" evidence="2">
    <location>
        <begin position="27"/>
        <end position="400"/>
    </location>
</feature>
<dbReference type="RefSeq" id="WP_141233525.1">
    <property type="nucleotide sequence ID" value="NZ_JBANDL010000002.1"/>
</dbReference>
<sequence length="400" mass="43424">MSARAMLSRRVLGVAASGLFAVSAQAGVVLLHSEGAVGQRRAYFADLGRIQDRTPMEQILAPVAIRQIDVYTVFESAAEADWSVVPLQFECAQPLPQYPGRRKRAPAAAEPPPRPDSVRLQVGEGGYRMSREGQRLGIAAAAWRPANDAVALRAQALACNEVPVREAENAARGGDGFDQARFDAALEPLGLRSLRWVADTPNFFVLREVAWSGLWAGAQRPKSAGDRPLSAAEKAQYQREYAAIAQTMDRLAAQAQQYGEPLLRKHRVDQAFAAKAASIRGQRRLDPKEASAIMVWQGQPEQQVLERMGRAELQQSGELRLLSYSREYDDRSQLVNRASGQVVAEQGAHSRCVVTFVVAPDQEGSPRVADVRIEVQSTGIGGGGLCQGLIQVPEPGAQAR</sequence>
<reference evidence="3 4" key="1">
    <citation type="submission" date="2024-02" db="EMBL/GenBank/DDBJ databases">
        <title>Lysobacter Genome Sequencing and Mining.</title>
        <authorList>
            <person name="Bierman J."/>
            <person name="Walker M.C."/>
        </authorList>
    </citation>
    <scope>NUCLEOTIDE SEQUENCE [LARGE SCALE GENOMIC DNA]</scope>
    <source>
        <strain evidence="3 4">PB6250</strain>
    </source>
</reference>